<sequence>MVNTSVPVLYLSLYYSIRNPLLLCTSCGDPKFTFPSLYNLTEFSPNDQITLKILLPIERTEIFNSSDTFVLNRLISMEVRSNEFPLSC</sequence>
<gene>
    <name evidence="1" type="ORF">FRACYDRAFT_216987</name>
</gene>
<dbReference type="Proteomes" id="UP000095751">
    <property type="component" value="Unassembled WGS sequence"/>
</dbReference>
<dbReference type="InParanoid" id="A0A1E7FP42"/>
<dbReference type="KEGG" id="fcy:FRACYDRAFT_216987"/>
<evidence type="ECO:0000313" key="1">
    <source>
        <dbReference type="EMBL" id="OEU19907.1"/>
    </source>
</evidence>
<evidence type="ECO:0000313" key="2">
    <source>
        <dbReference type="Proteomes" id="UP000095751"/>
    </source>
</evidence>
<dbReference type="EMBL" id="KV784355">
    <property type="protein sequence ID" value="OEU19907.1"/>
    <property type="molecule type" value="Genomic_DNA"/>
</dbReference>
<name>A0A1E7FP42_9STRA</name>
<keyword evidence="2" id="KW-1185">Reference proteome</keyword>
<dbReference type="AlphaFoldDB" id="A0A1E7FP42"/>
<reference evidence="1 2" key="1">
    <citation type="submission" date="2016-09" db="EMBL/GenBank/DDBJ databases">
        <title>Extensive genetic diversity and differential bi-allelic expression allows diatom success in the polar Southern Ocean.</title>
        <authorList>
            <consortium name="DOE Joint Genome Institute"/>
            <person name="Mock T."/>
            <person name="Otillar R.P."/>
            <person name="Strauss J."/>
            <person name="Dupont C."/>
            <person name="Frickenhaus S."/>
            <person name="Maumus F."/>
            <person name="Mcmullan M."/>
            <person name="Sanges R."/>
            <person name="Schmutz J."/>
            <person name="Toseland A."/>
            <person name="Valas R."/>
            <person name="Veluchamy A."/>
            <person name="Ward B.J."/>
            <person name="Allen A."/>
            <person name="Barry K."/>
            <person name="Falciatore A."/>
            <person name="Ferrante M."/>
            <person name="Fortunato A.E."/>
            <person name="Gloeckner G."/>
            <person name="Gruber A."/>
            <person name="Hipkin R."/>
            <person name="Janech M."/>
            <person name="Kroth P."/>
            <person name="Leese F."/>
            <person name="Lindquist E."/>
            <person name="Lyon B.R."/>
            <person name="Martin J."/>
            <person name="Mayer C."/>
            <person name="Parker M."/>
            <person name="Quesneville H."/>
            <person name="Raymond J."/>
            <person name="Uhlig C."/>
            <person name="Valentin K.U."/>
            <person name="Worden A.Z."/>
            <person name="Armbrust E.V."/>
            <person name="Bowler C."/>
            <person name="Green B."/>
            <person name="Moulton V."/>
            <person name="Van Oosterhout C."/>
            <person name="Grigoriev I."/>
        </authorList>
    </citation>
    <scope>NUCLEOTIDE SEQUENCE [LARGE SCALE GENOMIC DNA]</scope>
    <source>
        <strain evidence="1 2">CCMP1102</strain>
    </source>
</reference>
<accession>A0A1E7FP42</accession>
<organism evidence="1 2">
    <name type="scientific">Fragilariopsis cylindrus CCMP1102</name>
    <dbReference type="NCBI Taxonomy" id="635003"/>
    <lineage>
        <taxon>Eukaryota</taxon>
        <taxon>Sar</taxon>
        <taxon>Stramenopiles</taxon>
        <taxon>Ochrophyta</taxon>
        <taxon>Bacillariophyta</taxon>
        <taxon>Bacillariophyceae</taxon>
        <taxon>Bacillariophycidae</taxon>
        <taxon>Bacillariales</taxon>
        <taxon>Bacillariaceae</taxon>
        <taxon>Fragilariopsis</taxon>
    </lineage>
</organism>
<proteinExistence type="predicted"/>
<protein>
    <submittedName>
        <fullName evidence="1">Uncharacterized protein</fullName>
    </submittedName>
</protein>